<evidence type="ECO:0000256" key="6">
    <source>
        <dbReference type="ARBA" id="ARBA00022500"/>
    </source>
</evidence>
<keyword evidence="7" id="KW-0283">Flagellar rotation</keyword>
<dbReference type="Gene3D" id="2.30.330.10">
    <property type="entry name" value="SpoA-like"/>
    <property type="match status" value="1"/>
</dbReference>
<evidence type="ECO:0000256" key="9">
    <source>
        <dbReference type="ARBA" id="ARBA00023143"/>
    </source>
</evidence>
<keyword evidence="8" id="KW-0472">Membrane</keyword>
<dbReference type="GO" id="GO:0005886">
    <property type="term" value="C:plasma membrane"/>
    <property type="evidence" value="ECO:0007669"/>
    <property type="project" value="UniProtKB-SubCell"/>
</dbReference>
<dbReference type="InterPro" id="IPR036429">
    <property type="entry name" value="SpoA-like_sf"/>
</dbReference>
<reference evidence="11 12" key="1">
    <citation type="submission" date="2019-07" db="EMBL/GenBank/DDBJ databases">
        <title>Quadrisphaera sp. strain DD2A genome sequencing and assembly.</title>
        <authorList>
            <person name="Kim I."/>
        </authorList>
    </citation>
    <scope>NUCLEOTIDE SEQUENCE [LARGE SCALE GENOMIC DNA]</scope>
    <source>
        <strain evidence="11 12">DD2A</strain>
    </source>
</reference>
<keyword evidence="5" id="KW-1003">Cell membrane</keyword>
<keyword evidence="11" id="KW-0969">Cilium</keyword>
<gene>
    <name evidence="11" type="ORF">FMM08_16450</name>
</gene>
<dbReference type="PANTHER" id="PTHR30034">
    <property type="entry name" value="FLAGELLAR MOTOR SWITCH PROTEIN FLIM"/>
    <property type="match status" value="1"/>
</dbReference>
<dbReference type="EMBL" id="VKAC01000010">
    <property type="protein sequence ID" value="TXR55079.1"/>
    <property type="molecule type" value="Genomic_DNA"/>
</dbReference>
<dbReference type="InterPro" id="IPR028976">
    <property type="entry name" value="CheC-like_sf"/>
</dbReference>
<accession>A0A5C8ZCS5</accession>
<dbReference type="GO" id="GO:0050918">
    <property type="term" value="P:positive chemotaxis"/>
    <property type="evidence" value="ECO:0007669"/>
    <property type="project" value="TreeGrafter"/>
</dbReference>
<dbReference type="OrthoDB" id="5241113at2"/>
<evidence type="ECO:0000313" key="12">
    <source>
        <dbReference type="Proteomes" id="UP000321234"/>
    </source>
</evidence>
<dbReference type="GO" id="GO:0009425">
    <property type="term" value="C:bacterial-type flagellum basal body"/>
    <property type="evidence" value="ECO:0007669"/>
    <property type="project" value="UniProtKB-SubCell"/>
</dbReference>
<dbReference type="SUPFAM" id="SSF103039">
    <property type="entry name" value="CheC-like"/>
    <property type="match status" value="1"/>
</dbReference>
<dbReference type="Gene3D" id="3.40.1550.10">
    <property type="entry name" value="CheC-like"/>
    <property type="match status" value="1"/>
</dbReference>
<evidence type="ECO:0000256" key="4">
    <source>
        <dbReference type="ARBA" id="ARBA00021898"/>
    </source>
</evidence>
<proteinExistence type="inferred from homology"/>
<dbReference type="InterPro" id="IPR001543">
    <property type="entry name" value="FliN-like_C"/>
</dbReference>
<evidence type="ECO:0000256" key="5">
    <source>
        <dbReference type="ARBA" id="ARBA00022475"/>
    </source>
</evidence>
<evidence type="ECO:0000256" key="8">
    <source>
        <dbReference type="ARBA" id="ARBA00023136"/>
    </source>
</evidence>
<evidence type="ECO:0000256" key="3">
    <source>
        <dbReference type="ARBA" id="ARBA00011049"/>
    </source>
</evidence>
<keyword evidence="6" id="KW-0145">Chemotaxis</keyword>
<dbReference type="Pfam" id="PF02154">
    <property type="entry name" value="FliM"/>
    <property type="match status" value="1"/>
</dbReference>
<evidence type="ECO:0000256" key="2">
    <source>
        <dbReference type="ARBA" id="ARBA00004202"/>
    </source>
</evidence>
<comment type="similarity">
    <text evidence="3">Belongs to the FliM family.</text>
</comment>
<dbReference type="PIRSF" id="PIRSF002888">
    <property type="entry name" value="FliM"/>
    <property type="match status" value="1"/>
</dbReference>
<keyword evidence="9" id="KW-0975">Bacterial flagellum</keyword>
<evidence type="ECO:0000256" key="1">
    <source>
        <dbReference type="ARBA" id="ARBA00004117"/>
    </source>
</evidence>
<dbReference type="PANTHER" id="PTHR30034:SF6">
    <property type="entry name" value="YOP PROTEINS TRANSLOCATION PROTEIN Q"/>
    <property type="match status" value="1"/>
</dbReference>
<evidence type="ECO:0000259" key="10">
    <source>
        <dbReference type="Pfam" id="PF01052"/>
    </source>
</evidence>
<organism evidence="11 12">
    <name type="scientific">Quadrisphaera setariae</name>
    <dbReference type="NCBI Taxonomy" id="2593304"/>
    <lineage>
        <taxon>Bacteria</taxon>
        <taxon>Bacillati</taxon>
        <taxon>Actinomycetota</taxon>
        <taxon>Actinomycetes</taxon>
        <taxon>Kineosporiales</taxon>
        <taxon>Kineosporiaceae</taxon>
        <taxon>Quadrisphaera</taxon>
    </lineage>
</organism>
<dbReference type="RefSeq" id="WP_147927469.1">
    <property type="nucleotide sequence ID" value="NZ_VKAC01000010.1"/>
</dbReference>
<dbReference type="Pfam" id="PF01052">
    <property type="entry name" value="FliMN_C"/>
    <property type="match status" value="1"/>
</dbReference>
<sequence>MTVETPAPTGRKRRRGVVTPYDFRRPTTLAREHTRALEMAFETFARQWSTLMLTRLRQTSQVTLTSVSARSYDEYVRSLPGYGAFFTFRPDAGGPAGLLQLSAETAFSSLDFLLGGHGTVVTSEEREPTEIERRLFGDLVTRVLAELAYAFATVAPMKPVLGTLESSAQFLQLAAAADVVLVATFGIALVEEGEPVEATMMLPMGPLMARLHQASGEAAGSEDELRVRAEAADTLGVTVPELPVDVSARMIPVVMRPSDVLALEVGDVVRIPHPTTRPLDVVTHDVVLARAVAGASGNRLACLVVSPDEENDR</sequence>
<comment type="caution">
    <text evidence="11">The sequence shown here is derived from an EMBL/GenBank/DDBJ whole genome shotgun (WGS) entry which is preliminary data.</text>
</comment>
<protein>
    <recommendedName>
        <fullName evidence="4">Flagellar motor switch protein FliM</fullName>
    </recommendedName>
</protein>
<keyword evidence="11" id="KW-0282">Flagellum</keyword>
<keyword evidence="12" id="KW-1185">Reference proteome</keyword>
<evidence type="ECO:0000313" key="11">
    <source>
        <dbReference type="EMBL" id="TXR55079.1"/>
    </source>
</evidence>
<keyword evidence="11" id="KW-0966">Cell projection</keyword>
<dbReference type="AlphaFoldDB" id="A0A5C8ZCS5"/>
<dbReference type="InterPro" id="IPR001689">
    <property type="entry name" value="Flag_FliM"/>
</dbReference>
<comment type="subcellular location">
    <subcellularLocation>
        <location evidence="1">Bacterial flagellum basal body</location>
    </subcellularLocation>
    <subcellularLocation>
        <location evidence="2">Cell membrane</location>
        <topology evidence="2">Peripheral membrane protein</topology>
    </subcellularLocation>
</comment>
<dbReference type="Proteomes" id="UP000321234">
    <property type="component" value="Unassembled WGS sequence"/>
</dbReference>
<dbReference type="GO" id="GO:0003774">
    <property type="term" value="F:cytoskeletal motor activity"/>
    <property type="evidence" value="ECO:0007669"/>
    <property type="project" value="InterPro"/>
</dbReference>
<feature type="domain" description="Flagellar motor switch protein FliN-like C-terminal" evidence="10">
    <location>
        <begin position="241"/>
        <end position="305"/>
    </location>
</feature>
<evidence type="ECO:0000256" key="7">
    <source>
        <dbReference type="ARBA" id="ARBA00022779"/>
    </source>
</evidence>
<name>A0A5C8ZCS5_9ACTN</name>
<dbReference type="SUPFAM" id="SSF101801">
    <property type="entry name" value="Surface presentation of antigens (SPOA)"/>
    <property type="match status" value="1"/>
</dbReference>
<dbReference type="GO" id="GO:0071978">
    <property type="term" value="P:bacterial-type flagellum-dependent swarming motility"/>
    <property type="evidence" value="ECO:0007669"/>
    <property type="project" value="TreeGrafter"/>
</dbReference>
<dbReference type="CDD" id="cd17908">
    <property type="entry name" value="FliM"/>
    <property type="match status" value="1"/>
</dbReference>